<protein>
    <submittedName>
        <fullName evidence="2">Uncharacterized protein</fullName>
    </submittedName>
</protein>
<gene>
    <name evidence="2" type="ORF">LTRI10_LOCUS53587</name>
</gene>
<evidence type="ECO:0000313" key="2">
    <source>
        <dbReference type="EMBL" id="CAL1414429.1"/>
    </source>
</evidence>
<evidence type="ECO:0000313" key="3">
    <source>
        <dbReference type="Proteomes" id="UP001497516"/>
    </source>
</evidence>
<feature type="region of interest" description="Disordered" evidence="1">
    <location>
        <begin position="1"/>
        <end position="38"/>
    </location>
</feature>
<evidence type="ECO:0000256" key="1">
    <source>
        <dbReference type="SAM" id="MobiDB-lite"/>
    </source>
</evidence>
<proteinExistence type="predicted"/>
<name>A0AAV2GW97_9ROSI</name>
<sequence length="88" mass="8668">MSGFSGSSSLSGFSSPSSSSSFFLSPSSSSSSSGGGSYGSGGGIGVFIGLNWGNMSGLRPGFGLSHSCNAEVQNCNTRKTRETTLPGG</sequence>
<dbReference type="EMBL" id="OZ034822">
    <property type="protein sequence ID" value="CAL1414429.1"/>
    <property type="molecule type" value="Genomic_DNA"/>
</dbReference>
<organism evidence="2 3">
    <name type="scientific">Linum trigynum</name>
    <dbReference type="NCBI Taxonomy" id="586398"/>
    <lineage>
        <taxon>Eukaryota</taxon>
        <taxon>Viridiplantae</taxon>
        <taxon>Streptophyta</taxon>
        <taxon>Embryophyta</taxon>
        <taxon>Tracheophyta</taxon>
        <taxon>Spermatophyta</taxon>
        <taxon>Magnoliopsida</taxon>
        <taxon>eudicotyledons</taxon>
        <taxon>Gunneridae</taxon>
        <taxon>Pentapetalae</taxon>
        <taxon>rosids</taxon>
        <taxon>fabids</taxon>
        <taxon>Malpighiales</taxon>
        <taxon>Linaceae</taxon>
        <taxon>Linum</taxon>
    </lineage>
</organism>
<feature type="compositionally biased region" description="Low complexity" evidence="1">
    <location>
        <begin position="1"/>
        <end position="32"/>
    </location>
</feature>
<reference evidence="2 3" key="1">
    <citation type="submission" date="2024-04" db="EMBL/GenBank/DDBJ databases">
        <authorList>
            <person name="Fracassetti M."/>
        </authorList>
    </citation>
    <scope>NUCLEOTIDE SEQUENCE [LARGE SCALE GENOMIC DNA]</scope>
</reference>
<keyword evidence="3" id="KW-1185">Reference proteome</keyword>
<dbReference type="Proteomes" id="UP001497516">
    <property type="component" value="Chromosome 9"/>
</dbReference>
<accession>A0AAV2GW97</accession>
<dbReference type="AlphaFoldDB" id="A0AAV2GW97"/>